<sequence>MPWRTVKNKVDCGVFTMRHMETNMGQPISKWKPGLHKESKIQQTTLEKLRQRYVHQMLTSKINMLKAMVLDLAKNISKYGTHSAYGSCILGYANNLQNLKRILMIVYEEV</sequence>
<dbReference type="AlphaFoldDB" id="A0AA35YY91"/>
<protein>
    <recommendedName>
        <fullName evidence="3">Ubiquitin-like protease family profile domain-containing protein</fullName>
    </recommendedName>
</protein>
<gene>
    <name evidence="1" type="ORF">LSALG_LOCUS21889</name>
</gene>
<evidence type="ECO:0000313" key="2">
    <source>
        <dbReference type="Proteomes" id="UP001177003"/>
    </source>
</evidence>
<dbReference type="Gene3D" id="3.40.395.10">
    <property type="entry name" value="Adenoviral Proteinase, Chain A"/>
    <property type="match status" value="1"/>
</dbReference>
<organism evidence="1 2">
    <name type="scientific">Lactuca saligna</name>
    <name type="common">Willowleaf lettuce</name>
    <dbReference type="NCBI Taxonomy" id="75948"/>
    <lineage>
        <taxon>Eukaryota</taxon>
        <taxon>Viridiplantae</taxon>
        <taxon>Streptophyta</taxon>
        <taxon>Embryophyta</taxon>
        <taxon>Tracheophyta</taxon>
        <taxon>Spermatophyta</taxon>
        <taxon>Magnoliopsida</taxon>
        <taxon>eudicotyledons</taxon>
        <taxon>Gunneridae</taxon>
        <taxon>Pentapetalae</taxon>
        <taxon>asterids</taxon>
        <taxon>campanulids</taxon>
        <taxon>Asterales</taxon>
        <taxon>Asteraceae</taxon>
        <taxon>Cichorioideae</taxon>
        <taxon>Cichorieae</taxon>
        <taxon>Lactucinae</taxon>
        <taxon>Lactuca</taxon>
    </lineage>
</organism>
<dbReference type="Proteomes" id="UP001177003">
    <property type="component" value="Chromosome 4"/>
</dbReference>
<dbReference type="EMBL" id="OX465080">
    <property type="protein sequence ID" value="CAI9282243.1"/>
    <property type="molecule type" value="Genomic_DNA"/>
</dbReference>
<reference evidence="1" key="1">
    <citation type="submission" date="2023-04" db="EMBL/GenBank/DDBJ databases">
        <authorList>
            <person name="Vijverberg K."/>
            <person name="Xiong W."/>
            <person name="Schranz E."/>
        </authorList>
    </citation>
    <scope>NUCLEOTIDE SEQUENCE</scope>
</reference>
<keyword evidence="2" id="KW-1185">Reference proteome</keyword>
<name>A0AA35YY91_LACSI</name>
<evidence type="ECO:0008006" key="3">
    <source>
        <dbReference type="Google" id="ProtNLM"/>
    </source>
</evidence>
<evidence type="ECO:0000313" key="1">
    <source>
        <dbReference type="EMBL" id="CAI9282243.1"/>
    </source>
</evidence>
<accession>A0AA35YY91</accession>
<proteinExistence type="predicted"/>